<feature type="compositionally biased region" description="Basic and acidic residues" evidence="1">
    <location>
        <begin position="379"/>
        <end position="392"/>
    </location>
</feature>
<feature type="region of interest" description="Disordered" evidence="1">
    <location>
        <begin position="1"/>
        <end position="32"/>
    </location>
</feature>
<gene>
    <name evidence="3" type="ORF">GcM3_217028</name>
</gene>
<dbReference type="SMART" id="SM00879">
    <property type="entry name" value="Brix"/>
    <property type="match status" value="1"/>
</dbReference>
<sequence>MARRRIKKRTHNLGKNGPNAKSAQLKSSDSPKSMVIRIGAGDVGPSISQLVKDVRQMMQPDTAARLKERRANRLRDYLSMSGPLGVSHLLLFSRSKSGNTNLRMAITPRGPTLHFHVEKYSLCKDVRKTLRCPRGSGKEFITAPLLVMNNFISPAEEADIDGRVPKHLESLVTSIFQSLFQPISPQTISLSSIKRVMLLDREPANTNNGTYVLNLRHYAITTRITGQSKPLKRLNAAEKLINPRKSAISRKRNPPNLGKIADIADYLIGKDADGYLTDKSSGSEIETDAEIEVVETRRKKILSKQQKERKKTEEKTNHATNPVVKRAIKLVELGPRMRLRMIKVEEGMCNGKILWHEYIHRSKEEIKCLDKKWEIRHKEKEERKRIQRENIERKKKTDHVSAGGVNEEMDLDNDEWDSDDFFEDDQPEEDEDKGGDGS</sequence>
<feature type="compositionally biased region" description="Polar residues" evidence="1">
    <location>
        <begin position="19"/>
        <end position="31"/>
    </location>
</feature>
<keyword evidence="4" id="KW-1185">Reference proteome</keyword>
<dbReference type="PROSITE" id="PS50833">
    <property type="entry name" value="BRIX"/>
    <property type="match status" value="1"/>
</dbReference>
<protein>
    <submittedName>
        <fullName evidence="3">Brix domain-containing protein C1B9.03c</fullName>
    </submittedName>
</protein>
<dbReference type="GO" id="GO:0000027">
    <property type="term" value="P:ribosomal large subunit assembly"/>
    <property type="evidence" value="ECO:0007669"/>
    <property type="project" value="TreeGrafter"/>
</dbReference>
<dbReference type="GO" id="GO:0019843">
    <property type="term" value="F:rRNA binding"/>
    <property type="evidence" value="ECO:0007669"/>
    <property type="project" value="InterPro"/>
</dbReference>
<accession>A0A420H811</accession>
<feature type="region of interest" description="Disordered" evidence="1">
    <location>
        <begin position="379"/>
        <end position="438"/>
    </location>
</feature>
<dbReference type="GO" id="GO:0006364">
    <property type="term" value="P:rRNA processing"/>
    <property type="evidence" value="ECO:0007669"/>
    <property type="project" value="InterPro"/>
</dbReference>
<proteinExistence type="predicted"/>
<comment type="caution">
    <text evidence="3">The sequence shown here is derived from an EMBL/GenBank/DDBJ whole genome shotgun (WGS) entry which is preliminary data.</text>
</comment>
<reference evidence="3 4" key="1">
    <citation type="journal article" date="2018" name="BMC Genomics">
        <title>Comparative genome analyses reveal sequence features reflecting distinct modes of host-adaptation between dicot and monocot powdery mildew.</title>
        <authorList>
            <person name="Wu Y."/>
            <person name="Ma X."/>
            <person name="Pan Z."/>
            <person name="Kale S.D."/>
            <person name="Song Y."/>
            <person name="King H."/>
            <person name="Zhang Q."/>
            <person name="Presley C."/>
            <person name="Deng X."/>
            <person name="Wei C.I."/>
            <person name="Xiao S."/>
        </authorList>
    </citation>
    <scope>NUCLEOTIDE SEQUENCE [LARGE SCALE GENOMIC DNA]</scope>
    <source>
        <strain evidence="3">UMSG3</strain>
    </source>
</reference>
<feature type="compositionally biased region" description="Basic residues" evidence="1">
    <location>
        <begin position="1"/>
        <end position="12"/>
    </location>
</feature>
<dbReference type="EMBL" id="MCBQ01021771">
    <property type="protein sequence ID" value="RKF53550.1"/>
    <property type="molecule type" value="Genomic_DNA"/>
</dbReference>
<dbReference type="Proteomes" id="UP000283383">
    <property type="component" value="Unassembled WGS sequence"/>
</dbReference>
<evidence type="ECO:0000313" key="4">
    <source>
        <dbReference type="Proteomes" id="UP000283383"/>
    </source>
</evidence>
<evidence type="ECO:0000259" key="2">
    <source>
        <dbReference type="PROSITE" id="PS50833"/>
    </source>
</evidence>
<feature type="compositionally biased region" description="Acidic residues" evidence="1">
    <location>
        <begin position="407"/>
        <end position="438"/>
    </location>
</feature>
<evidence type="ECO:0000256" key="1">
    <source>
        <dbReference type="SAM" id="MobiDB-lite"/>
    </source>
</evidence>
<organism evidence="3 4">
    <name type="scientific">Golovinomyces cichoracearum</name>
    <dbReference type="NCBI Taxonomy" id="62708"/>
    <lineage>
        <taxon>Eukaryota</taxon>
        <taxon>Fungi</taxon>
        <taxon>Dikarya</taxon>
        <taxon>Ascomycota</taxon>
        <taxon>Pezizomycotina</taxon>
        <taxon>Leotiomycetes</taxon>
        <taxon>Erysiphales</taxon>
        <taxon>Erysiphaceae</taxon>
        <taxon>Golovinomyces</taxon>
    </lineage>
</organism>
<dbReference type="Pfam" id="PF04427">
    <property type="entry name" value="Brix"/>
    <property type="match status" value="1"/>
</dbReference>
<dbReference type="STRING" id="62708.A0A420H811"/>
<dbReference type="InterPro" id="IPR007109">
    <property type="entry name" value="Brix"/>
</dbReference>
<dbReference type="InterPro" id="IPR045112">
    <property type="entry name" value="PPAN-like"/>
</dbReference>
<dbReference type="PANTHER" id="PTHR12661:SF5">
    <property type="entry name" value="SUPPRESSOR OF SWI4 1 HOMOLOG"/>
    <property type="match status" value="1"/>
</dbReference>
<evidence type="ECO:0000313" key="3">
    <source>
        <dbReference type="EMBL" id="RKF53550.1"/>
    </source>
</evidence>
<dbReference type="GO" id="GO:0030687">
    <property type="term" value="C:preribosome, large subunit precursor"/>
    <property type="evidence" value="ECO:0007669"/>
    <property type="project" value="TreeGrafter"/>
</dbReference>
<name>A0A420H811_9PEZI</name>
<feature type="domain" description="Brix" evidence="2">
    <location>
        <begin position="33"/>
        <end position="350"/>
    </location>
</feature>
<dbReference type="PANTHER" id="PTHR12661">
    <property type="entry name" value="PETER PAN-RELATED"/>
    <property type="match status" value="1"/>
</dbReference>
<dbReference type="AlphaFoldDB" id="A0A420H811"/>